<feature type="domain" description="HTH cro/C1-type" evidence="2">
    <location>
        <begin position="3"/>
        <end position="59"/>
    </location>
</feature>
<evidence type="ECO:0000313" key="10">
    <source>
        <dbReference type="EMBL" id="VED36108.1"/>
    </source>
</evidence>
<evidence type="ECO:0000259" key="2">
    <source>
        <dbReference type="PROSITE" id="PS50943"/>
    </source>
</evidence>
<dbReference type="Gene3D" id="1.10.260.40">
    <property type="entry name" value="lambda repressor-like DNA-binding domains"/>
    <property type="match status" value="1"/>
</dbReference>
<dbReference type="InterPro" id="IPR010982">
    <property type="entry name" value="Lambda_DNA-bd_dom_sf"/>
</dbReference>
<evidence type="ECO:0000313" key="4">
    <source>
        <dbReference type="EMBL" id="MBE0980352.1"/>
    </source>
</evidence>
<reference evidence="11 12" key="1">
    <citation type="submission" date="2018-06" db="EMBL/GenBank/DDBJ databases">
        <authorList>
            <consortium name="Pathogen Informatics"/>
            <person name="Doyle S."/>
        </authorList>
    </citation>
    <scope>NUCLEOTIDE SEQUENCE [LARGE SCALE GENOMIC DNA]</scope>
    <source>
        <strain evidence="8 11">NCTC9045</strain>
        <strain evidence="7 12">NCTC9081</strain>
    </source>
</reference>
<reference evidence="4" key="4">
    <citation type="submission" date="2020-09" db="EMBL/GenBank/DDBJ databases">
        <title>Emerging polyconal dissemination of OXA-244-producing E. coli in France.</title>
        <authorList>
            <person name="Emeraud C."/>
            <person name="Girlich D."/>
            <person name="Bonnin R.A."/>
            <person name="Jousset A.B."/>
            <person name="Naas T."/>
            <person name="Dortet L."/>
        </authorList>
    </citation>
    <scope>NUCLEOTIDE SEQUENCE</scope>
    <source>
        <strain evidence="4">225E3</strain>
    </source>
</reference>
<evidence type="ECO:0000313" key="9">
    <source>
        <dbReference type="EMBL" id="VED13693.1"/>
    </source>
</evidence>
<dbReference type="InterPro" id="IPR031856">
    <property type="entry name" value="YdaS_toxin-like"/>
</dbReference>
<dbReference type="EMBL" id="LR134246">
    <property type="protein sequence ID" value="VED36108.1"/>
    <property type="molecule type" value="Genomic_DNA"/>
</dbReference>
<reference evidence="3" key="6">
    <citation type="submission" date="2024-02" db="EMBL/GenBank/DDBJ databases">
        <authorList>
            <consortium name="Clinical and Environmental Microbiology Branch: Whole genome sequencing antimicrobial resistance pathogens in the healthcare setting"/>
        </authorList>
    </citation>
    <scope>NUCLEOTIDE SEQUENCE</scope>
    <source>
        <strain evidence="3">2023CK-00345</strain>
    </source>
</reference>
<reference evidence="6 15" key="3">
    <citation type="submission" date="2019-10" db="EMBL/GenBank/DDBJ databases">
        <title>Comparative genomic analysis of antimicrobial resistant Escherichia coli of diverse origin.</title>
        <authorList>
            <person name="Ghatak S."/>
            <person name="Milton A.P."/>
            <person name="Rhetso K."/>
            <person name="Purkait D."/>
            <person name="Das S."/>
            <person name="Puro K.-U."/>
            <person name="Shakuntala I."/>
            <person name="Sen A."/>
            <person name="Sanjukta R."/>
            <person name="Priya G.B."/>
            <person name="Mawlong M."/>
            <person name="Lyngdoh V."/>
            <person name="Rynghang J."/>
            <person name="Mawphlang B.L."/>
        </authorList>
    </citation>
    <scope>NUCLEOTIDE SEQUENCE [LARGE SCALE GENOMIC DNA]</scope>
    <source>
        <strain evidence="6 15">SE161</strain>
    </source>
</reference>
<dbReference type="EMBL" id="JACZOI010000134">
    <property type="protein sequence ID" value="MBE0980352.1"/>
    <property type="molecule type" value="Genomic_DNA"/>
</dbReference>
<evidence type="ECO:0000313" key="14">
    <source>
        <dbReference type="Proteomes" id="UP000277930"/>
    </source>
</evidence>
<dbReference type="Proteomes" id="UP001173661">
    <property type="component" value="Unassembled WGS sequence"/>
</dbReference>
<dbReference type="Proteomes" id="UP000254503">
    <property type="component" value="Unassembled WGS sequence"/>
</dbReference>
<proteinExistence type="predicted"/>
<reference evidence="13 14" key="2">
    <citation type="submission" date="2018-12" db="EMBL/GenBank/DDBJ databases">
        <authorList>
            <consortium name="Pathogen Informatics"/>
        </authorList>
    </citation>
    <scope>NUCLEOTIDE SEQUENCE [LARGE SCALE GENOMIC DNA]</scope>
    <source>
        <strain evidence="9 13">NCTC9044</strain>
        <strain evidence="10 14">NCTC9702</strain>
    </source>
</reference>
<dbReference type="EMBL" id="ABLFQU030000134">
    <property type="protein sequence ID" value="EMM0028919.1"/>
    <property type="molecule type" value="Genomic_DNA"/>
</dbReference>
<dbReference type="EMBL" id="WCEW01000108">
    <property type="protein sequence ID" value="MTE92573.1"/>
    <property type="molecule type" value="Genomic_DNA"/>
</dbReference>
<evidence type="ECO:0000313" key="12">
    <source>
        <dbReference type="Proteomes" id="UP000254716"/>
    </source>
</evidence>
<dbReference type="CDD" id="cd00093">
    <property type="entry name" value="HTH_XRE"/>
    <property type="match status" value="1"/>
</dbReference>
<evidence type="ECO:0000313" key="8">
    <source>
        <dbReference type="EMBL" id="STJ55349.1"/>
    </source>
</evidence>
<dbReference type="EMBL" id="UGDD01000002">
    <property type="protein sequence ID" value="STJ55349.1"/>
    <property type="molecule type" value="Genomic_DNA"/>
</dbReference>
<evidence type="ECO:0000313" key="7">
    <source>
        <dbReference type="EMBL" id="STJ19202.1"/>
    </source>
</evidence>
<dbReference type="SMART" id="SM00530">
    <property type="entry name" value="HTH_XRE"/>
    <property type="match status" value="1"/>
</dbReference>
<evidence type="ECO:0000313" key="13">
    <source>
        <dbReference type="Proteomes" id="UP000271797"/>
    </source>
</evidence>
<feature type="region of interest" description="Disordered" evidence="1">
    <location>
        <begin position="60"/>
        <end position="91"/>
    </location>
</feature>
<dbReference type="Proteomes" id="UP000640866">
    <property type="component" value="Unassembled WGS sequence"/>
</dbReference>
<dbReference type="EMBL" id="LR134238">
    <property type="protein sequence ID" value="VED13693.1"/>
    <property type="molecule type" value="Genomic_DNA"/>
</dbReference>
<dbReference type="GO" id="GO:0003677">
    <property type="term" value="F:DNA binding"/>
    <property type="evidence" value="ECO:0007669"/>
    <property type="project" value="InterPro"/>
</dbReference>
<gene>
    <name evidence="6" type="ORF">F9B07_28295</name>
    <name evidence="4" type="ORF">IH772_24325</name>
    <name evidence="9" type="ORF">NCTC9044_04583</name>
    <name evidence="8" type="ORF">NCTC9045_03283</name>
    <name evidence="7" type="ORF">NCTC9081_04720</name>
    <name evidence="10" type="ORF">NCTC9702_03376</name>
    <name evidence="3" type="ORF">P6223_005659</name>
    <name evidence="5" type="ORF">Q2V20_03995</name>
</gene>
<dbReference type="EMBL" id="JAUKXU010000003">
    <property type="protein sequence ID" value="MDO2573330.1"/>
    <property type="molecule type" value="Genomic_DNA"/>
</dbReference>
<dbReference type="Pfam" id="PF15943">
    <property type="entry name" value="YdaS_toxin"/>
    <property type="match status" value="1"/>
</dbReference>
<protein>
    <submittedName>
        <fullName evidence="6">Helix-turn-helix domain-containing protein</fullName>
    </submittedName>
    <submittedName>
        <fullName evidence="7">Putative phage regulatory protein</fullName>
    </submittedName>
    <submittedName>
        <fullName evidence="5">YdaS family helix-turn-helix protein</fullName>
    </submittedName>
</protein>
<dbReference type="PROSITE" id="PS50943">
    <property type="entry name" value="HTH_CROC1"/>
    <property type="match status" value="1"/>
</dbReference>
<dbReference type="Proteomes" id="UP000254716">
    <property type="component" value="Unassembled WGS sequence"/>
</dbReference>
<dbReference type="InterPro" id="IPR001387">
    <property type="entry name" value="Cro/C1-type_HTH"/>
</dbReference>
<dbReference type="EMBL" id="UGCV01000008">
    <property type="protein sequence ID" value="STJ19202.1"/>
    <property type="molecule type" value="Genomic_DNA"/>
</dbReference>
<sequence>MNLRDYLKEKHITQLQFGKLTGLSQVHVSRVLGGYERFSPEKALRVAEVTNFEVTPHELRPDIYPNPTDGLPVGFKANTPNASELIHENQA</sequence>
<accession>A0A0G9G1T8</accession>
<evidence type="ECO:0000313" key="11">
    <source>
        <dbReference type="Proteomes" id="UP000254503"/>
    </source>
</evidence>
<dbReference type="Proteomes" id="UP000271797">
    <property type="component" value="Chromosome"/>
</dbReference>
<dbReference type="RefSeq" id="WP_001053425.1">
    <property type="nucleotide sequence ID" value="NZ_AP021963.1"/>
</dbReference>
<evidence type="ECO:0000313" key="15">
    <source>
        <dbReference type="Proteomes" id="UP000486847"/>
    </source>
</evidence>
<evidence type="ECO:0000313" key="6">
    <source>
        <dbReference type="EMBL" id="MTE92573.1"/>
    </source>
</evidence>
<reference evidence="5" key="5">
    <citation type="submission" date="2023-07" db="EMBL/GenBank/DDBJ databases">
        <title>High risk of intestinal colonization with ESBL-producing Escherichia coli among soldiers of military contingents in specific geographic regions.</title>
        <authorList>
            <person name="Literacka E."/>
        </authorList>
    </citation>
    <scope>NUCLEOTIDE SEQUENCE</scope>
    <source>
        <strain evidence="5">66</strain>
    </source>
</reference>
<name>A0A0G9G1T8_ECOLX</name>
<dbReference type="AlphaFoldDB" id="A0A0G9G1T8"/>
<dbReference type="Proteomes" id="UP000277930">
    <property type="component" value="Chromosome 1"/>
</dbReference>
<dbReference type="SUPFAM" id="SSF47413">
    <property type="entry name" value="lambda repressor-like DNA-binding domains"/>
    <property type="match status" value="1"/>
</dbReference>
<dbReference type="Proteomes" id="UP000486847">
    <property type="component" value="Unassembled WGS sequence"/>
</dbReference>
<organism evidence="6 15">
    <name type="scientific">Escherichia coli</name>
    <dbReference type="NCBI Taxonomy" id="562"/>
    <lineage>
        <taxon>Bacteria</taxon>
        <taxon>Pseudomonadati</taxon>
        <taxon>Pseudomonadota</taxon>
        <taxon>Gammaproteobacteria</taxon>
        <taxon>Enterobacterales</taxon>
        <taxon>Enterobacteriaceae</taxon>
        <taxon>Escherichia</taxon>
    </lineage>
</organism>
<evidence type="ECO:0000313" key="3">
    <source>
        <dbReference type="EMBL" id="EMM0028919.1"/>
    </source>
</evidence>
<evidence type="ECO:0000313" key="5">
    <source>
        <dbReference type="EMBL" id="MDO2573330.1"/>
    </source>
</evidence>
<evidence type="ECO:0000256" key="1">
    <source>
        <dbReference type="SAM" id="MobiDB-lite"/>
    </source>
</evidence>